<reference evidence="2 3" key="1">
    <citation type="submission" date="2019-12" db="EMBL/GenBank/DDBJ databases">
        <authorList>
            <person name="Lee S.D."/>
        </authorList>
    </citation>
    <scope>NUCLEOTIDE SEQUENCE [LARGE SCALE GENOMIC DNA]</scope>
    <source>
        <strain evidence="2 3">GH1-50</strain>
    </source>
</reference>
<reference evidence="2 3" key="2">
    <citation type="submission" date="2020-03" db="EMBL/GenBank/DDBJ databases">
        <title>Kangsaoukella pontilimi gen. nov., sp. nov., a new member of the family Rhodobacteraceae isolated from a tidal mudflat.</title>
        <authorList>
            <person name="Kim I.S."/>
        </authorList>
    </citation>
    <scope>NUCLEOTIDE SEQUENCE [LARGE SCALE GENOMIC DNA]</scope>
    <source>
        <strain evidence="2 3">GH1-50</strain>
    </source>
</reference>
<evidence type="ECO:0000256" key="1">
    <source>
        <dbReference type="SAM" id="SignalP"/>
    </source>
</evidence>
<dbReference type="Proteomes" id="UP000480350">
    <property type="component" value="Unassembled WGS sequence"/>
</dbReference>
<name>A0A7C9J4P2_9RHOB</name>
<accession>A0A7C9J4P2</accession>
<keyword evidence="2" id="KW-0436">Ligase</keyword>
<feature type="chain" id="PRO_5028823114" evidence="1">
    <location>
        <begin position="26"/>
        <end position="169"/>
    </location>
</feature>
<dbReference type="EMBL" id="WUPT01000002">
    <property type="protein sequence ID" value="MXQ08881.1"/>
    <property type="molecule type" value="Genomic_DNA"/>
</dbReference>
<dbReference type="GO" id="GO:0004812">
    <property type="term" value="F:aminoacyl-tRNA ligase activity"/>
    <property type="evidence" value="ECO:0007669"/>
    <property type="project" value="UniProtKB-KW"/>
</dbReference>
<organism evidence="2 3">
    <name type="scientific">Kangsaoukella pontilimi</name>
    <dbReference type="NCBI Taxonomy" id="2691042"/>
    <lineage>
        <taxon>Bacteria</taxon>
        <taxon>Pseudomonadati</taxon>
        <taxon>Pseudomonadota</taxon>
        <taxon>Alphaproteobacteria</taxon>
        <taxon>Rhodobacterales</taxon>
        <taxon>Paracoccaceae</taxon>
        <taxon>Kangsaoukella</taxon>
    </lineage>
</organism>
<evidence type="ECO:0000313" key="3">
    <source>
        <dbReference type="Proteomes" id="UP000480350"/>
    </source>
</evidence>
<protein>
    <submittedName>
        <fullName evidence="2">Aspartyl-trna synthetase</fullName>
    </submittedName>
</protein>
<dbReference type="InterPro" id="IPR010466">
    <property type="entry name" value="DUF1058"/>
</dbReference>
<dbReference type="Gene3D" id="2.30.30.40">
    <property type="entry name" value="SH3 Domains"/>
    <property type="match status" value="1"/>
</dbReference>
<keyword evidence="2" id="KW-0030">Aminoacyl-tRNA synthetase</keyword>
<sequence>MVWRKLPGGFLLCVMLCMAWTSAWAEVERGQVTNLPIPRFVSLKAEEGNVRRGPSLSHRIDWVFTRRNMPLQVTGEYGHWRRVQDRDGQGGWVHYSLLSGVRHVIVEADMTALRVKPDPDAPVSAHAEAGVVARLESCTLDWCRVIAGGSKGWVEKRAIWGVEPSEIRD</sequence>
<gene>
    <name evidence="2" type="ORF">GQ651_13565</name>
</gene>
<proteinExistence type="predicted"/>
<feature type="signal peptide" evidence="1">
    <location>
        <begin position="1"/>
        <end position="25"/>
    </location>
</feature>
<dbReference type="Pfam" id="PF06347">
    <property type="entry name" value="SH3_4"/>
    <property type="match status" value="2"/>
</dbReference>
<dbReference type="AlphaFoldDB" id="A0A7C9J4P2"/>
<keyword evidence="1" id="KW-0732">Signal</keyword>
<comment type="caution">
    <text evidence="2">The sequence shown here is derived from an EMBL/GenBank/DDBJ whole genome shotgun (WGS) entry which is preliminary data.</text>
</comment>
<keyword evidence="3" id="KW-1185">Reference proteome</keyword>
<evidence type="ECO:0000313" key="2">
    <source>
        <dbReference type="EMBL" id="MXQ08881.1"/>
    </source>
</evidence>